<gene>
    <name evidence="1" type="ORF">METZ01_LOCUS253011</name>
</gene>
<sequence length="52" mass="6045">MIQAVCRDYGFDCDFTADGDVDTVIDQFMKHVADKHGIEYQRETVTKYLLNK</sequence>
<name>A0A382ILR5_9ZZZZ</name>
<accession>A0A382ILR5</accession>
<organism evidence="1">
    <name type="scientific">marine metagenome</name>
    <dbReference type="NCBI Taxonomy" id="408172"/>
    <lineage>
        <taxon>unclassified sequences</taxon>
        <taxon>metagenomes</taxon>
        <taxon>ecological metagenomes</taxon>
    </lineage>
</organism>
<dbReference type="EMBL" id="UINC01067966">
    <property type="protein sequence ID" value="SVC00157.1"/>
    <property type="molecule type" value="Genomic_DNA"/>
</dbReference>
<protein>
    <recommendedName>
        <fullName evidence="2">DUF1059 domain-containing protein</fullName>
    </recommendedName>
</protein>
<dbReference type="Pfam" id="PF06348">
    <property type="entry name" value="DUF1059"/>
    <property type="match status" value="1"/>
</dbReference>
<proteinExistence type="predicted"/>
<dbReference type="AlphaFoldDB" id="A0A382ILR5"/>
<evidence type="ECO:0008006" key="2">
    <source>
        <dbReference type="Google" id="ProtNLM"/>
    </source>
</evidence>
<reference evidence="1" key="1">
    <citation type="submission" date="2018-05" db="EMBL/GenBank/DDBJ databases">
        <authorList>
            <person name="Lanie J.A."/>
            <person name="Ng W.-L."/>
            <person name="Kazmierczak K.M."/>
            <person name="Andrzejewski T.M."/>
            <person name="Davidsen T.M."/>
            <person name="Wayne K.J."/>
            <person name="Tettelin H."/>
            <person name="Glass J.I."/>
            <person name="Rusch D."/>
            <person name="Podicherti R."/>
            <person name="Tsui H.-C.T."/>
            <person name="Winkler M.E."/>
        </authorList>
    </citation>
    <scope>NUCLEOTIDE SEQUENCE</scope>
</reference>
<evidence type="ECO:0000313" key="1">
    <source>
        <dbReference type="EMBL" id="SVC00157.1"/>
    </source>
</evidence>
<dbReference type="InterPro" id="IPR009409">
    <property type="entry name" value="DUF1059"/>
</dbReference>